<accession>A0ACC1AQ89</accession>
<keyword evidence="2" id="KW-1185">Reference proteome</keyword>
<organism evidence="1 2">
    <name type="scientific">Pistacia atlantica</name>
    <dbReference type="NCBI Taxonomy" id="434234"/>
    <lineage>
        <taxon>Eukaryota</taxon>
        <taxon>Viridiplantae</taxon>
        <taxon>Streptophyta</taxon>
        <taxon>Embryophyta</taxon>
        <taxon>Tracheophyta</taxon>
        <taxon>Spermatophyta</taxon>
        <taxon>Magnoliopsida</taxon>
        <taxon>eudicotyledons</taxon>
        <taxon>Gunneridae</taxon>
        <taxon>Pentapetalae</taxon>
        <taxon>rosids</taxon>
        <taxon>malvids</taxon>
        <taxon>Sapindales</taxon>
        <taxon>Anacardiaceae</taxon>
        <taxon>Pistacia</taxon>
    </lineage>
</organism>
<sequence length="335" mass="38326">MFVNLSCLQVPMICLNSTSRHNCSKCPEGYYDQADFTRSTWCIRNITFTLDKKSPVKIIIIGCSAGLGTLFLIIGAWGLYKVVKRRKAILLKQKFFKRNGGLLLQQQLSSNLYNIEKTKLFTSKELEMATDNYNENRILGQGGQGTVYKGMLSDGRIVAIKRSTIIDENNLEHFINEVVILTQIIHRNVVKLLGCCLETEVPLLVYEFIPNGTLFQYIHDQIEEFPLTWEIRLRIAVEVVDAVSYLHYVASIPIYHRDIKYANILLDDKYRAKVSDFGTSRSVAIDQTHLTTQVQGTFGYLDLEFFRSGQFTEKSDVYSFGVVLTELLTYPLKQQ</sequence>
<reference evidence="2" key="1">
    <citation type="journal article" date="2023" name="G3 (Bethesda)">
        <title>Genome assembly and association tests identify interacting loci associated with vigor, precocity, and sex in interspecific pistachio rootstocks.</title>
        <authorList>
            <person name="Palmer W."/>
            <person name="Jacygrad E."/>
            <person name="Sagayaradj S."/>
            <person name="Cavanaugh K."/>
            <person name="Han R."/>
            <person name="Bertier L."/>
            <person name="Beede B."/>
            <person name="Kafkas S."/>
            <person name="Golino D."/>
            <person name="Preece J."/>
            <person name="Michelmore R."/>
        </authorList>
    </citation>
    <scope>NUCLEOTIDE SEQUENCE [LARGE SCALE GENOMIC DNA]</scope>
</reference>
<evidence type="ECO:0000313" key="1">
    <source>
        <dbReference type="EMBL" id="KAJ0088870.1"/>
    </source>
</evidence>
<evidence type="ECO:0000313" key="2">
    <source>
        <dbReference type="Proteomes" id="UP001164250"/>
    </source>
</evidence>
<comment type="caution">
    <text evidence="1">The sequence shown here is derived from an EMBL/GenBank/DDBJ whole genome shotgun (WGS) entry which is preliminary data.</text>
</comment>
<gene>
    <name evidence="1" type="ORF">Patl1_32027</name>
</gene>
<dbReference type="Proteomes" id="UP001164250">
    <property type="component" value="Chromosome 9"/>
</dbReference>
<proteinExistence type="predicted"/>
<dbReference type="EMBL" id="CM047905">
    <property type="protein sequence ID" value="KAJ0088870.1"/>
    <property type="molecule type" value="Genomic_DNA"/>
</dbReference>
<name>A0ACC1AQ89_9ROSI</name>
<protein>
    <submittedName>
        <fullName evidence="1">Uncharacterized protein</fullName>
    </submittedName>
</protein>